<dbReference type="Proteomes" id="UP000295281">
    <property type="component" value="Unassembled WGS sequence"/>
</dbReference>
<feature type="domain" description="NB-ARC" evidence="2">
    <location>
        <begin position="650"/>
        <end position="782"/>
    </location>
</feature>
<dbReference type="RefSeq" id="WP_133740967.1">
    <property type="nucleotide sequence ID" value="NZ_SNYN01000004.1"/>
</dbReference>
<evidence type="ECO:0000313" key="4">
    <source>
        <dbReference type="EMBL" id="TDQ53463.1"/>
    </source>
</evidence>
<feature type="compositionally biased region" description="Low complexity" evidence="1">
    <location>
        <begin position="35"/>
        <end position="44"/>
    </location>
</feature>
<dbReference type="SUPFAM" id="SSF52540">
    <property type="entry name" value="P-loop containing nucleoside triphosphate hydrolases"/>
    <property type="match status" value="1"/>
</dbReference>
<dbReference type="InterPro" id="IPR056681">
    <property type="entry name" value="DUF7779"/>
</dbReference>
<dbReference type="GO" id="GO:0043531">
    <property type="term" value="F:ADP binding"/>
    <property type="evidence" value="ECO:0007669"/>
    <property type="project" value="InterPro"/>
</dbReference>
<sequence length="1436" mass="159022">MIERLIPVLEGMTVPPTGEEIADALWLAAYLPRTRTGARSTRSAPDGRDRPAPSAPPPPDAVRPRTGQGPSAAPDPLAEARLPAPDSGGGGGGPHRVRTRLPAVPALPSAPRMARALRPLRRPVPSRHRRELDEVATAVARAEQGMWLPRLRAVPDRVLELAVVWDTSRSMAVWRRNVAEFAALLERQGVFRDVRTWLLDTDAPGDRPLWLATVAGRDRRSPRELVDPGGRRLVLVVSDCIGDAWRDGRAERLLETWGRHGAVALVQPLPQRLWARCDRSFTPVWFRAGGAGPANSGLTARPRGDGGADRPPGLAVPVLEMEPRWLAGWARLLGDPARPVVAGTALFTGRAYEARPDGPGEPATAGERVRRFRAAASPTAFRLACYLSAAPLSLPVMRLVQKAMLPRSRPAHLAEVFLGGLLRPAHPEFAGAEEDPDPTATAYEFHDGVAELLLTALRRAEAYQVLHQVSEVFAERLGTPVDFRGLLSGAAGSGGSDLSRPFAVVAHRVLRALGGEYAAVARRLGEPSGASEPAMALSLTGVAAGDRGNRGRRTPRASPGHRATATAVPGETAGAASRPVRTDPGALVNAEPTGSQHADREAPAAAPSPQGPAVWGRIPLRNPNFTGREELLLDLRRGLDRQVTAVVPRTLQGMGGVGKTQLAVEYAHRFRADYDLVWWISAEQPELIRASLVELAGRLRLNTEGDAGEVIARVQERLRRGDPHPRWLLVFDNAGAPSEIQEYLPYPTGHILITSRNRGWREVAEMMAVDVFQRQESVRLLRTRAPHLTIEDADRLAEWLGDLPLALEQAGAWQAETGMSVDEHLELLEERSGELLGQNVPIGYPASVVATWKVAFDKLVDLNPAAAQLLQLCAFFSAEPITYRLLQRGGRDITEPLQLRETLGDPLRFHRAVRDIRTYAMASLDYGENSLRIHRLVQTILRDWLDSDERSAYRRLAQVIMAGANPGDPDNVANWEALSEIDRHVRGTDLVLNDDGEIRDTVLDLIRYRYMRADYEGSRSLGELTVDTWRERHGWDDEQTLVACRMLATALRVLTETDRCRELNEDTLERMRRVLGEDHEHTLVLSNSYGADLRLLGRFDEALRLDQENLEKHERRFGRDHPATLRVANNLGVDYRLQGEFARARDLDRRTLRMRQHIFGPDHERTLASTNQLARDLRGTGEYHEALELMEGILHKYEEQLGPDHTDVTDARLGYARTLRWVGRLVEAREHAEACLRSFTRHFGPDHGDTIAATWVLADVLRLMGDTDTAFRLSGTAADTSLRRFGADNILTVVYQNNHSILVTARGHHEESLELNTSIAERLAVLRGREHPYYLCIAANLASDHFHLGDDLTALRLSEENLRSSIEVRGEEHPLTRLCRHNHSLDLRRAGETERAEEMDRQAISGFGRLLGANHPETLLAMAGERIQFDIEPPVV</sequence>
<dbReference type="NCBIfam" id="NF040586">
    <property type="entry name" value="FxSxx_TPR"/>
    <property type="match status" value="1"/>
</dbReference>
<dbReference type="Gene3D" id="1.25.40.10">
    <property type="entry name" value="Tetratricopeptide repeat domain"/>
    <property type="match status" value="3"/>
</dbReference>
<dbReference type="PANTHER" id="PTHR46082">
    <property type="entry name" value="ATP/GTP-BINDING PROTEIN-RELATED"/>
    <property type="match status" value="1"/>
</dbReference>
<reference evidence="4 5" key="1">
    <citation type="submission" date="2019-03" db="EMBL/GenBank/DDBJ databases">
        <title>Genomic Encyclopedia of Type Strains, Phase IV (KMG-IV): sequencing the most valuable type-strain genomes for metagenomic binning, comparative biology and taxonomic classification.</title>
        <authorList>
            <person name="Goeker M."/>
        </authorList>
    </citation>
    <scope>NUCLEOTIDE SEQUENCE [LARGE SCALE GENOMIC DNA]</scope>
    <source>
        <strain evidence="4 5">DSM 46770</strain>
    </source>
</reference>
<dbReference type="Pfam" id="PF25000">
    <property type="entry name" value="DUF7779"/>
    <property type="match status" value="1"/>
</dbReference>
<dbReference type="Pfam" id="PF00931">
    <property type="entry name" value="NB-ARC"/>
    <property type="match status" value="1"/>
</dbReference>
<dbReference type="InterPro" id="IPR002182">
    <property type="entry name" value="NB-ARC"/>
</dbReference>
<dbReference type="PANTHER" id="PTHR46082:SF6">
    <property type="entry name" value="AAA+ ATPASE DOMAIN-CONTAINING PROTEIN-RELATED"/>
    <property type="match status" value="1"/>
</dbReference>
<name>A0A4R6V126_9ACTN</name>
<dbReference type="InterPro" id="IPR011990">
    <property type="entry name" value="TPR-like_helical_dom_sf"/>
</dbReference>
<dbReference type="InterPro" id="IPR053137">
    <property type="entry name" value="NLR-like"/>
</dbReference>
<feature type="domain" description="DUF7779" evidence="3">
    <location>
        <begin position="860"/>
        <end position="949"/>
    </location>
</feature>
<proteinExistence type="predicted"/>
<evidence type="ECO:0000313" key="5">
    <source>
        <dbReference type="Proteomes" id="UP000295281"/>
    </source>
</evidence>
<dbReference type="NCBIfam" id="NF041121">
    <property type="entry name" value="SAV_2336_NTERM"/>
    <property type="match status" value="1"/>
</dbReference>
<comment type="caution">
    <text evidence="4">The sequence shown here is derived from an EMBL/GenBank/DDBJ whole genome shotgun (WGS) entry which is preliminary data.</text>
</comment>
<evidence type="ECO:0000256" key="1">
    <source>
        <dbReference type="SAM" id="MobiDB-lite"/>
    </source>
</evidence>
<keyword evidence="5" id="KW-1185">Reference proteome</keyword>
<dbReference type="Gene3D" id="3.40.50.300">
    <property type="entry name" value="P-loop containing nucleotide triphosphate hydrolases"/>
    <property type="match status" value="1"/>
</dbReference>
<feature type="region of interest" description="Disordered" evidence="1">
    <location>
        <begin position="540"/>
        <end position="620"/>
    </location>
</feature>
<evidence type="ECO:0000259" key="2">
    <source>
        <dbReference type="Pfam" id="PF00931"/>
    </source>
</evidence>
<dbReference type="InterPro" id="IPR047738">
    <property type="entry name" value="SAV_2336-like_N"/>
</dbReference>
<dbReference type="EMBL" id="SNYN01000004">
    <property type="protein sequence ID" value="TDQ53463.1"/>
    <property type="molecule type" value="Genomic_DNA"/>
</dbReference>
<organism evidence="4 5">
    <name type="scientific">Actinorugispora endophytica</name>
    <dbReference type="NCBI Taxonomy" id="1605990"/>
    <lineage>
        <taxon>Bacteria</taxon>
        <taxon>Bacillati</taxon>
        <taxon>Actinomycetota</taxon>
        <taxon>Actinomycetes</taxon>
        <taxon>Streptosporangiales</taxon>
        <taxon>Nocardiopsidaceae</taxon>
        <taxon>Actinorugispora</taxon>
    </lineage>
</organism>
<dbReference type="Pfam" id="PF13374">
    <property type="entry name" value="TPR_10"/>
    <property type="match status" value="1"/>
</dbReference>
<feature type="compositionally biased region" description="Low complexity" evidence="1">
    <location>
        <begin position="603"/>
        <end position="613"/>
    </location>
</feature>
<protein>
    <submittedName>
        <fullName evidence="4">NB-ARC domain-containing protein</fullName>
    </submittedName>
</protein>
<dbReference type="InterPro" id="IPR027417">
    <property type="entry name" value="P-loop_NTPase"/>
</dbReference>
<gene>
    <name evidence="4" type="ORF">EV190_104253</name>
</gene>
<dbReference type="SUPFAM" id="SSF48452">
    <property type="entry name" value="TPR-like"/>
    <property type="match status" value="2"/>
</dbReference>
<dbReference type="Pfam" id="PF13424">
    <property type="entry name" value="TPR_12"/>
    <property type="match status" value="3"/>
</dbReference>
<feature type="region of interest" description="Disordered" evidence="1">
    <location>
        <begin position="292"/>
        <end position="312"/>
    </location>
</feature>
<accession>A0A4R6V126</accession>
<dbReference type="OrthoDB" id="580767at2"/>
<feature type="region of interest" description="Disordered" evidence="1">
    <location>
        <begin position="35"/>
        <end position="110"/>
    </location>
</feature>
<evidence type="ECO:0000259" key="3">
    <source>
        <dbReference type="Pfam" id="PF25000"/>
    </source>
</evidence>